<name>A0A7K0CVA6_9NOCA</name>
<proteinExistence type="predicted"/>
<dbReference type="InterPro" id="IPR036390">
    <property type="entry name" value="WH_DNA-bd_sf"/>
</dbReference>
<protein>
    <recommendedName>
        <fullName evidence="1">HTH marR-type domain-containing protein</fullName>
    </recommendedName>
</protein>
<feature type="domain" description="HTH marR-type" evidence="1">
    <location>
        <begin position="1"/>
        <end position="78"/>
    </location>
</feature>
<evidence type="ECO:0000313" key="2">
    <source>
        <dbReference type="EMBL" id="MQY17417.1"/>
    </source>
</evidence>
<accession>A0A7K0CVA6</accession>
<dbReference type="EMBL" id="WEGK01000001">
    <property type="protein sequence ID" value="MQY17417.1"/>
    <property type="molecule type" value="Genomic_DNA"/>
</dbReference>
<dbReference type="SUPFAM" id="SSF46785">
    <property type="entry name" value="Winged helix' DNA-binding domain"/>
    <property type="match status" value="1"/>
</dbReference>
<dbReference type="Gene3D" id="1.10.10.10">
    <property type="entry name" value="Winged helix-like DNA-binding domain superfamily/Winged helix DNA-binding domain"/>
    <property type="match status" value="1"/>
</dbReference>
<reference evidence="2 3" key="1">
    <citation type="submission" date="2019-10" db="EMBL/GenBank/DDBJ databases">
        <title>Nocardia macrotermitis sp. nov. and Nocardia aurantia sp. nov., isolated from the gut of fungus growing-termite Macrotermes natalensis.</title>
        <authorList>
            <person name="Benndorf R."/>
            <person name="Schwitalla J."/>
            <person name="Martin K."/>
            <person name="De Beer W."/>
            <person name="Kaster A.-K."/>
            <person name="Vollmers J."/>
            <person name="Poulsen M."/>
            <person name="Beemelmanns C."/>
        </authorList>
    </citation>
    <scope>NUCLEOTIDE SEQUENCE [LARGE SCALE GENOMIC DNA]</scope>
    <source>
        <strain evidence="2 3">RB20</strain>
    </source>
</reference>
<evidence type="ECO:0000313" key="3">
    <source>
        <dbReference type="Proteomes" id="UP000438448"/>
    </source>
</evidence>
<dbReference type="InterPro" id="IPR011991">
    <property type="entry name" value="ArsR-like_HTH"/>
</dbReference>
<keyword evidence="3" id="KW-1185">Reference proteome</keyword>
<dbReference type="RefSeq" id="WP_153407471.1">
    <property type="nucleotide sequence ID" value="NZ_WEGK01000001.1"/>
</dbReference>
<evidence type="ECO:0000259" key="1">
    <source>
        <dbReference type="PROSITE" id="PS50995"/>
    </source>
</evidence>
<dbReference type="OrthoDB" id="4952043at2"/>
<dbReference type="AlphaFoldDB" id="A0A7K0CVA6"/>
<dbReference type="InterPro" id="IPR036388">
    <property type="entry name" value="WH-like_DNA-bd_sf"/>
</dbReference>
<dbReference type="PROSITE" id="PS50995">
    <property type="entry name" value="HTH_MARR_2"/>
    <property type="match status" value="1"/>
</dbReference>
<dbReference type="InterPro" id="IPR027395">
    <property type="entry name" value="WH_DNA-bd_dom"/>
</dbReference>
<comment type="caution">
    <text evidence="2">The sequence shown here is derived from an EMBL/GenBank/DDBJ whole genome shotgun (WGS) entry which is preliminary data.</text>
</comment>
<gene>
    <name evidence="2" type="ORF">NRB20_04810</name>
</gene>
<dbReference type="Pfam" id="PF13601">
    <property type="entry name" value="HTH_34"/>
    <property type="match status" value="1"/>
</dbReference>
<organism evidence="2 3">
    <name type="scientific">Nocardia macrotermitis</name>
    <dbReference type="NCBI Taxonomy" id="2585198"/>
    <lineage>
        <taxon>Bacteria</taxon>
        <taxon>Bacillati</taxon>
        <taxon>Actinomycetota</taxon>
        <taxon>Actinomycetes</taxon>
        <taxon>Mycobacteriales</taxon>
        <taxon>Nocardiaceae</taxon>
        <taxon>Nocardia</taxon>
    </lineage>
</organism>
<sequence length="78" mass="8733">MICAALTQAKELRFDPLAKTLGMSPPTLSKHVGQLHEAGYVATRPDHRDSRRQWINLTPVGREAYEGHIAALRLLMPE</sequence>
<dbReference type="Proteomes" id="UP000438448">
    <property type="component" value="Unassembled WGS sequence"/>
</dbReference>
<dbReference type="CDD" id="cd00090">
    <property type="entry name" value="HTH_ARSR"/>
    <property type="match status" value="1"/>
</dbReference>
<dbReference type="InterPro" id="IPR000835">
    <property type="entry name" value="HTH_MarR-typ"/>
</dbReference>
<dbReference type="GO" id="GO:0003700">
    <property type="term" value="F:DNA-binding transcription factor activity"/>
    <property type="evidence" value="ECO:0007669"/>
    <property type="project" value="InterPro"/>
</dbReference>